<protein>
    <submittedName>
        <fullName evidence="8">Peptidase M16</fullName>
    </submittedName>
</protein>
<feature type="domain" description="Peptidase M16 N-terminal" evidence="6">
    <location>
        <begin position="71"/>
        <end position="194"/>
    </location>
</feature>
<dbReference type="AlphaFoldDB" id="A0A1S9PIS6"/>
<keyword evidence="9" id="KW-1185">Reference proteome</keyword>
<evidence type="ECO:0000256" key="1">
    <source>
        <dbReference type="ARBA" id="ARBA00007261"/>
    </source>
</evidence>
<proteinExistence type="inferred from homology"/>
<evidence type="ECO:0000313" key="9">
    <source>
        <dbReference type="Proteomes" id="UP000189739"/>
    </source>
</evidence>
<evidence type="ECO:0000256" key="2">
    <source>
        <dbReference type="ARBA" id="ARBA00022670"/>
    </source>
</evidence>
<name>A0A1S9PIS6_9SPHI</name>
<dbReference type="InterPro" id="IPR011249">
    <property type="entry name" value="Metalloenz_LuxS/M16"/>
</dbReference>
<feature type="domain" description="Peptidase M16 C-terminal" evidence="7">
    <location>
        <begin position="228"/>
        <end position="408"/>
    </location>
</feature>
<dbReference type="Gene3D" id="3.30.830.10">
    <property type="entry name" value="Metalloenzyme, LuxS/M16 peptidase-like"/>
    <property type="match status" value="4"/>
</dbReference>
<feature type="domain" description="Peptidase M16 C-terminal" evidence="7">
    <location>
        <begin position="706"/>
        <end position="879"/>
    </location>
</feature>
<evidence type="ECO:0000259" key="6">
    <source>
        <dbReference type="Pfam" id="PF00675"/>
    </source>
</evidence>
<evidence type="ECO:0000259" key="7">
    <source>
        <dbReference type="Pfam" id="PF05193"/>
    </source>
</evidence>
<dbReference type="Pfam" id="PF00675">
    <property type="entry name" value="Peptidase_M16"/>
    <property type="match status" value="1"/>
</dbReference>
<dbReference type="InterPro" id="IPR011765">
    <property type="entry name" value="Pept_M16_N"/>
</dbReference>
<dbReference type="RefSeq" id="WP_078347486.1">
    <property type="nucleotide sequence ID" value="NZ_MBTF01000006.1"/>
</dbReference>
<dbReference type="Pfam" id="PF05193">
    <property type="entry name" value="Peptidase_M16_C"/>
    <property type="match status" value="2"/>
</dbReference>
<gene>
    <name evidence="8" type="ORF">BC343_24600</name>
</gene>
<keyword evidence="2" id="KW-0645">Protease</keyword>
<evidence type="ECO:0000313" key="8">
    <source>
        <dbReference type="EMBL" id="OOQ60478.1"/>
    </source>
</evidence>
<dbReference type="InterPro" id="IPR050626">
    <property type="entry name" value="Peptidase_M16"/>
</dbReference>
<dbReference type="OrthoDB" id="9811314at2"/>
<keyword evidence="3" id="KW-0378">Hydrolase</keyword>
<dbReference type="Proteomes" id="UP000189739">
    <property type="component" value="Unassembled WGS sequence"/>
</dbReference>
<dbReference type="STRING" id="1792845.BC343_24600"/>
<evidence type="ECO:0000256" key="4">
    <source>
        <dbReference type="ARBA" id="ARBA00022833"/>
    </source>
</evidence>
<evidence type="ECO:0000256" key="3">
    <source>
        <dbReference type="ARBA" id="ARBA00022801"/>
    </source>
</evidence>
<dbReference type="PANTHER" id="PTHR43690:SF34">
    <property type="entry name" value="ZINC PROTEASE PQQL-LIKE"/>
    <property type="match status" value="1"/>
</dbReference>
<comment type="caution">
    <text evidence="8">The sequence shown here is derived from an EMBL/GenBank/DDBJ whole genome shotgun (WGS) entry which is preliminary data.</text>
</comment>
<evidence type="ECO:0000256" key="5">
    <source>
        <dbReference type="ARBA" id="ARBA00023049"/>
    </source>
</evidence>
<dbReference type="PANTHER" id="PTHR43690">
    <property type="entry name" value="NARDILYSIN"/>
    <property type="match status" value="1"/>
</dbReference>
<dbReference type="GO" id="GO:0046872">
    <property type="term" value="F:metal ion binding"/>
    <property type="evidence" value="ECO:0007669"/>
    <property type="project" value="InterPro"/>
</dbReference>
<dbReference type="InterPro" id="IPR007863">
    <property type="entry name" value="Peptidase_M16_C"/>
</dbReference>
<dbReference type="SUPFAM" id="SSF63411">
    <property type="entry name" value="LuxS/MPP-like metallohydrolase"/>
    <property type="match status" value="4"/>
</dbReference>
<keyword evidence="4" id="KW-0862">Zinc</keyword>
<keyword evidence="5" id="KW-0482">Metalloprotease</keyword>
<dbReference type="EMBL" id="MBTF01000006">
    <property type="protein sequence ID" value="OOQ60478.1"/>
    <property type="molecule type" value="Genomic_DNA"/>
</dbReference>
<dbReference type="GO" id="GO:0006508">
    <property type="term" value="P:proteolysis"/>
    <property type="evidence" value="ECO:0007669"/>
    <property type="project" value="UniProtKB-KW"/>
</dbReference>
<organism evidence="8 9">
    <name type="scientific">Mucilaginibacter pedocola</name>
    <dbReference type="NCBI Taxonomy" id="1792845"/>
    <lineage>
        <taxon>Bacteria</taxon>
        <taxon>Pseudomonadati</taxon>
        <taxon>Bacteroidota</taxon>
        <taxon>Sphingobacteriia</taxon>
        <taxon>Sphingobacteriales</taxon>
        <taxon>Sphingobacteriaceae</taxon>
        <taxon>Mucilaginibacter</taxon>
    </lineage>
</organism>
<comment type="similarity">
    <text evidence="1">Belongs to the peptidase M16 family.</text>
</comment>
<dbReference type="GO" id="GO:0008237">
    <property type="term" value="F:metallopeptidase activity"/>
    <property type="evidence" value="ECO:0007669"/>
    <property type="project" value="UniProtKB-KW"/>
</dbReference>
<reference evidence="8 9" key="1">
    <citation type="submission" date="2016-07" db="EMBL/GenBank/DDBJ databases">
        <title>Genomic analysis of zinc-resistant bacterium Mucilaginibacter pedocola TBZ30.</title>
        <authorList>
            <person name="Huang J."/>
            <person name="Tang J."/>
        </authorList>
    </citation>
    <scope>NUCLEOTIDE SEQUENCE [LARGE SCALE GENOMIC DNA]</scope>
    <source>
        <strain evidence="8 9">TBZ30</strain>
    </source>
</reference>
<accession>A0A1S9PIS6</accession>
<sequence>MNLSKHFSVTLAVVAVAATSSIAQVKRKPTPSPKSKPVAAVPVVKPTVLPTDQDVLIGKLPNGLTYYIRHNEQPKNRAELYLVVKAGSILETDAQQGLAHFTEHMAFNGTRDFPKNELVNYLQKSGVRFGADLNARTSFDETIYQLPLPTDSAEVFKNGFNILANWAGYVTFDQSELDKERGVVLEEQRLRGKNAQERLSLQTLPVLLNNSRYASRLPIGQESVLKTFDAATIKSFYHDWYRPDLQAVIAVGDFDVKTVEELIKNKFSGLTNPAGEKPRAIYNVPAAPGTVVKIATDAEFPYTLAQIVVKHPARVVKTTTDYMHDVRVNLFNYMMSQRLDELQRKPDPPFLYARASYSALVAKQDAFSAVVVAKPGDLQNAVKTLVGETERARKFGFTLTELERAKQATLVQMQNAFNERDKTNSANFVRQYSQHFITGEAIPGIDFEYNFIASNINKIGTADMNAMAAQVITEQNRVIIVEGPEKDKDKLPDEKTLLTWVNTAGAGVTAYVDNVTIRPLMEKLPTPGKIASETTDEAIGTTTLVLENGLTAILKPTQFKNDQILINGYSFGGTSLASDADFTSANLAAPIIGGSGIADFNQGQLEKMLAGKNVNVSPYIADATQGISASASPRDFETAMQLIYLYFTQPRKDEDIWKGNISQTRSILTNRGLDPSSVYQDTVSAVLGNYNMRAMVTTLPNLNAATLDKAYSFFKDRFADASGFTFTFVGNFDVGVIKPYIEAYLGSLPSTRKKETYRDLKIYPPAGQLTKTVYKGQDDKSSVQMLFSGDYQYGEANNIQMDALEEVMNIKLTERLREQESGVYSPGVRITYNKIPAGRYTVTIYFTCSSANVDKLIAATMDEISKLKLNGATATDIQKFVAEEARSTQVQLKENVFWAGYLGGSSQNGENAADILKHVSNLEQITVESTKATATKYLNTSNLIKLILMPEKK</sequence>